<dbReference type="CDD" id="cd00093">
    <property type="entry name" value="HTH_XRE"/>
    <property type="match status" value="1"/>
</dbReference>
<evidence type="ECO:0000259" key="1">
    <source>
        <dbReference type="PROSITE" id="PS50943"/>
    </source>
</evidence>
<dbReference type="InterPro" id="IPR010982">
    <property type="entry name" value="Lambda_DNA-bd_dom_sf"/>
</dbReference>
<evidence type="ECO:0000313" key="2">
    <source>
        <dbReference type="EMBL" id="SBV95059.1"/>
    </source>
</evidence>
<dbReference type="Pfam" id="PF01381">
    <property type="entry name" value="HTH_3"/>
    <property type="match status" value="1"/>
</dbReference>
<dbReference type="PROSITE" id="PS50943">
    <property type="entry name" value="HTH_CROC1"/>
    <property type="match status" value="1"/>
</dbReference>
<protein>
    <recommendedName>
        <fullName evidence="1">HTH cro/C1-type domain-containing protein</fullName>
    </recommendedName>
</protein>
<gene>
    <name evidence="2" type="ORF">KM92DES2_10611</name>
</gene>
<feature type="domain" description="HTH cro/C1-type" evidence="1">
    <location>
        <begin position="83"/>
        <end position="137"/>
    </location>
</feature>
<dbReference type="SUPFAM" id="SSF47413">
    <property type="entry name" value="lambda repressor-like DNA-binding domains"/>
    <property type="match status" value="1"/>
</dbReference>
<dbReference type="EMBL" id="FLUP01000001">
    <property type="protein sequence ID" value="SBV95059.1"/>
    <property type="molecule type" value="Genomic_DNA"/>
</dbReference>
<accession>A0A212J6G1</accession>
<name>A0A212J6G1_9BACT</name>
<dbReference type="AlphaFoldDB" id="A0A212J6G1"/>
<dbReference type="Gene3D" id="1.10.260.40">
    <property type="entry name" value="lambda repressor-like DNA-binding domains"/>
    <property type="match status" value="1"/>
</dbReference>
<dbReference type="GO" id="GO:0003677">
    <property type="term" value="F:DNA binding"/>
    <property type="evidence" value="ECO:0007669"/>
    <property type="project" value="InterPro"/>
</dbReference>
<dbReference type="SMART" id="SM00530">
    <property type="entry name" value="HTH_XRE"/>
    <property type="match status" value="1"/>
</dbReference>
<proteinExistence type="predicted"/>
<dbReference type="RefSeq" id="WP_296935062.1">
    <property type="nucleotide sequence ID" value="NZ_LT598928.1"/>
</dbReference>
<sequence length="151" mass="16176">MRLQHHTRNIQRIEGGLRQPGVLLALRMVAAVDADPGDFFETLFEKTVGEALDGVLSPAQRISVTYQPLGAVEGLKSIFGPLLAQARLAVGMSQTAMAKSAGYNLRNVNAVEKGQQEPGVMSALALVAATGVDIREFFDQLHHASAALPRE</sequence>
<reference evidence="2" key="1">
    <citation type="submission" date="2016-04" db="EMBL/GenBank/DDBJ databases">
        <authorList>
            <person name="Evans L.H."/>
            <person name="Alamgir A."/>
            <person name="Owens N."/>
            <person name="Weber N.D."/>
            <person name="Virtaneva K."/>
            <person name="Barbian K."/>
            <person name="Babar A."/>
            <person name="Rosenke K."/>
        </authorList>
    </citation>
    <scope>NUCLEOTIDE SEQUENCE</scope>
    <source>
        <strain evidence="2">92-2</strain>
    </source>
</reference>
<dbReference type="InterPro" id="IPR001387">
    <property type="entry name" value="Cro/C1-type_HTH"/>
</dbReference>
<organism evidence="2">
    <name type="scientific">uncultured Desulfovibrio sp</name>
    <dbReference type="NCBI Taxonomy" id="167968"/>
    <lineage>
        <taxon>Bacteria</taxon>
        <taxon>Pseudomonadati</taxon>
        <taxon>Thermodesulfobacteriota</taxon>
        <taxon>Desulfovibrionia</taxon>
        <taxon>Desulfovibrionales</taxon>
        <taxon>Desulfovibrionaceae</taxon>
        <taxon>Desulfovibrio</taxon>
        <taxon>environmental samples</taxon>
    </lineage>
</organism>